<dbReference type="Pfam" id="PF06693">
    <property type="entry name" value="DUF1190"/>
    <property type="match status" value="1"/>
</dbReference>
<evidence type="ECO:0000256" key="1">
    <source>
        <dbReference type="SAM" id="MobiDB-lite"/>
    </source>
</evidence>
<keyword evidence="2" id="KW-0449">Lipoprotein</keyword>
<dbReference type="InterPro" id="IPR009576">
    <property type="entry name" value="Biofilm_formation_YgiB"/>
</dbReference>
<feature type="region of interest" description="Disordered" evidence="1">
    <location>
        <begin position="188"/>
        <end position="207"/>
    </location>
</feature>
<sequence>MKRTKNINHTRFRKVHSFWKYSALFLAIGSTFFLTACDDFQEENVSVYKTIQDCENSASTQSDKDRCALDYQNALGQAEKVAPKYDSKVSCEEEFGTSQCTQKSTNTSSGIMWFPIMSGFSSSNANYSSQPLYSSSRYSSAMHNKFVDANGNSFGDYKNSGKVSVSKSSLEPKRTVTNTITRAGFGSTVKAKASSVSHSSSSRSFGG</sequence>
<accession>A0A2C9CZR5</accession>
<reference evidence="3" key="1">
    <citation type="submission" date="2017-10" db="EMBL/GenBank/DDBJ databases">
        <authorList>
            <person name="Skurnik M."/>
        </authorList>
    </citation>
    <scope>NUCLEOTIDE SEQUENCE [LARGE SCALE GENOMIC DNA]</scope>
    <source>
        <strain evidence="3">fHe-Yen9-03</strain>
    </source>
</reference>
<dbReference type="Proteomes" id="UP000241364">
    <property type="component" value="Chromosome i"/>
</dbReference>
<evidence type="ECO:0000313" key="2">
    <source>
        <dbReference type="EMBL" id="SOK59341.1"/>
    </source>
</evidence>
<evidence type="ECO:0000313" key="3">
    <source>
        <dbReference type="Proteomes" id="UP000241364"/>
    </source>
</evidence>
<organism evidence="2 3">
    <name type="scientific">Yersinia phage fHe-Yen9-03</name>
    <dbReference type="NCBI Taxonomy" id="2052743"/>
    <lineage>
        <taxon>Viruses</taxon>
        <taxon>Duplodnaviria</taxon>
        <taxon>Heunggongvirae</taxon>
        <taxon>Uroviricota</taxon>
        <taxon>Caudoviricetes</taxon>
        <taxon>Eneladusvirus</taxon>
        <taxon>Eneladusvirus Yen904</taxon>
    </lineage>
</organism>
<dbReference type="EMBL" id="LT960552">
    <property type="protein sequence ID" value="SOK59341.1"/>
    <property type="molecule type" value="Genomic_DNA"/>
</dbReference>
<name>A0A2C9CZR5_9CAUD</name>
<proteinExistence type="predicted"/>
<gene>
    <name evidence="2" type="primary">g533</name>
</gene>
<protein>
    <submittedName>
        <fullName evidence="2">Possible lipoprotein</fullName>
    </submittedName>
</protein>